<dbReference type="Pfam" id="PF13520">
    <property type="entry name" value="AA_permease_2"/>
    <property type="match status" value="1"/>
</dbReference>
<dbReference type="AlphaFoldDB" id="A0AAV6H3J1"/>
<comment type="subcellular location">
    <subcellularLocation>
        <location evidence="1">Membrane</location>
        <topology evidence="1">Multi-pass membrane protein</topology>
    </subcellularLocation>
</comment>
<reference evidence="9" key="1">
    <citation type="submission" date="2020-10" db="EMBL/GenBank/DDBJ databases">
        <title>Chromosome-scale genome assembly of the Allis shad, Alosa alosa.</title>
        <authorList>
            <person name="Margot Z."/>
            <person name="Christophe K."/>
            <person name="Cabau C."/>
            <person name="Louis A."/>
            <person name="Berthelot C."/>
            <person name="Parey E."/>
            <person name="Roest Crollius H."/>
            <person name="Montfort J."/>
            <person name="Robinson-Rechavi M."/>
            <person name="Bucao C."/>
            <person name="Bouchez O."/>
            <person name="Gislard M."/>
            <person name="Lluch J."/>
            <person name="Milhes M."/>
            <person name="Lampietro C."/>
            <person name="Lopez Roques C."/>
            <person name="Donnadieu C."/>
            <person name="Braasch I."/>
            <person name="Desvignes T."/>
            <person name="Postlethwait J."/>
            <person name="Bobe J."/>
            <person name="Guiguen Y."/>
        </authorList>
    </citation>
    <scope>NUCLEOTIDE SEQUENCE</scope>
    <source>
        <strain evidence="9">M-15738</strain>
        <tissue evidence="9">Blood</tissue>
    </source>
</reference>
<feature type="transmembrane region" description="Helical" evidence="7">
    <location>
        <begin position="171"/>
        <end position="190"/>
    </location>
</feature>
<sequence length="610" mass="65402">MATCGRGCLPAVRLCHRLTRLKTLQVDVMATSLKRCLTTLDLALLGVGGMVGSGLYVLTGTVAKETAGPAVVLSFLMAGVASLLAALCYAEFGARVPRTGSAYMFTYVSVGEIWAFLIGWNVILEYMIGGAAVARAWSGYLDAIFDHRIQNFTETHVMRWDVPFLARYPDLLASGVLLLASFIISFGVRVSSWLNHIFSAVSMAVIAFVLVFGFALADPQNWGAREGGFAPFGLSGVLAGTATCFYAFVGFDVIAASSEEARDPQKAIPMATAIALGLAATAYVLVSAVLTLMVPWHSLDPNSALADAFYRRGYSWAGFIVAVGSICAMNTVLLSNLFSLPRIVYAMAEDGLFFSVFARVNPVTKVPVVAILVFGGLMALMALLFDLEALVQFLSIGTLLAYTFVAASVIVLRFQPERTHASDGGGQKTDASSSDTTSASVTPSPGLQLVERDCYHADGTGSGGVGGERRPTGHLKARWEPYLGRALGRLDPGQAVTLAVVMLMQSPDLKTFQVPLVPFVPGLSILLNVFLMLKLSPLTWIRFTVWLAAGLLVYFGYGIWHSKEGLREREQQDVDVAARYVVLPSGSLVETVHTPRPVCSGCFASINRLI</sequence>
<feature type="transmembrane region" description="Helical" evidence="7">
    <location>
        <begin position="102"/>
        <end position="123"/>
    </location>
</feature>
<dbReference type="GO" id="GO:0015171">
    <property type="term" value="F:amino acid transmembrane transporter activity"/>
    <property type="evidence" value="ECO:0007669"/>
    <property type="project" value="TreeGrafter"/>
</dbReference>
<feature type="transmembrane region" description="Helical" evidence="7">
    <location>
        <begin position="229"/>
        <end position="255"/>
    </location>
</feature>
<dbReference type="PIRSF" id="PIRSF006060">
    <property type="entry name" value="AA_transporter"/>
    <property type="match status" value="1"/>
</dbReference>
<dbReference type="GO" id="GO:0005886">
    <property type="term" value="C:plasma membrane"/>
    <property type="evidence" value="ECO:0007669"/>
    <property type="project" value="TreeGrafter"/>
</dbReference>
<feature type="transmembrane region" description="Helical" evidence="7">
    <location>
        <begin position="512"/>
        <end position="533"/>
    </location>
</feature>
<feature type="compositionally biased region" description="Low complexity" evidence="6">
    <location>
        <begin position="429"/>
        <end position="445"/>
    </location>
</feature>
<evidence type="ECO:0000256" key="1">
    <source>
        <dbReference type="ARBA" id="ARBA00004141"/>
    </source>
</evidence>
<feature type="transmembrane region" description="Helical" evidence="7">
    <location>
        <begin position="197"/>
        <end position="217"/>
    </location>
</feature>
<feature type="domain" description="Cationic amino acid transporter C-terminal" evidence="8">
    <location>
        <begin position="512"/>
        <end position="562"/>
    </location>
</feature>
<evidence type="ECO:0000313" key="9">
    <source>
        <dbReference type="EMBL" id="KAG5281609.1"/>
    </source>
</evidence>
<feature type="transmembrane region" description="Helical" evidence="7">
    <location>
        <begin position="267"/>
        <end position="294"/>
    </location>
</feature>
<dbReference type="PANTHER" id="PTHR43243:SF4">
    <property type="entry name" value="CATIONIC AMINO ACID TRANSPORTER 4"/>
    <property type="match status" value="1"/>
</dbReference>
<feature type="transmembrane region" description="Helical" evidence="7">
    <location>
        <begin position="539"/>
        <end position="560"/>
    </location>
</feature>
<keyword evidence="5 7" id="KW-0472">Membrane</keyword>
<evidence type="ECO:0000313" key="10">
    <source>
        <dbReference type="Proteomes" id="UP000823561"/>
    </source>
</evidence>
<comment type="caution">
    <text evidence="9">The sequence shown here is derived from an EMBL/GenBank/DDBJ whole genome shotgun (WGS) entry which is preliminary data.</text>
</comment>
<dbReference type="InterPro" id="IPR029485">
    <property type="entry name" value="CAT_C"/>
</dbReference>
<evidence type="ECO:0000256" key="3">
    <source>
        <dbReference type="ARBA" id="ARBA00022692"/>
    </source>
</evidence>
<keyword evidence="4 7" id="KW-1133">Transmembrane helix</keyword>
<evidence type="ECO:0000256" key="2">
    <source>
        <dbReference type="ARBA" id="ARBA00022448"/>
    </source>
</evidence>
<feature type="transmembrane region" description="Helical" evidence="7">
    <location>
        <begin position="314"/>
        <end position="338"/>
    </location>
</feature>
<evidence type="ECO:0000256" key="7">
    <source>
        <dbReference type="SAM" id="Phobius"/>
    </source>
</evidence>
<dbReference type="InterPro" id="IPR002293">
    <property type="entry name" value="AA/rel_permease1"/>
</dbReference>
<dbReference type="PANTHER" id="PTHR43243">
    <property type="entry name" value="INNER MEMBRANE TRANSPORTER YGJI-RELATED"/>
    <property type="match status" value="1"/>
</dbReference>
<dbReference type="Proteomes" id="UP000823561">
    <property type="component" value="Chromosome 5"/>
</dbReference>
<keyword evidence="3 7" id="KW-0812">Transmembrane</keyword>
<dbReference type="FunFam" id="1.20.1740.10:FF:000010">
    <property type="entry name" value="probable cationic amino acid transporter"/>
    <property type="match status" value="1"/>
</dbReference>
<evidence type="ECO:0000256" key="4">
    <source>
        <dbReference type="ARBA" id="ARBA00022989"/>
    </source>
</evidence>
<dbReference type="EMBL" id="JADWDJ010000005">
    <property type="protein sequence ID" value="KAG5281609.1"/>
    <property type="molecule type" value="Genomic_DNA"/>
</dbReference>
<feature type="transmembrane region" description="Helical" evidence="7">
    <location>
        <begin position="39"/>
        <end position="58"/>
    </location>
</feature>
<evidence type="ECO:0000256" key="6">
    <source>
        <dbReference type="SAM" id="MobiDB-lite"/>
    </source>
</evidence>
<keyword evidence="10" id="KW-1185">Reference proteome</keyword>
<accession>A0AAV6H3J1</accession>
<protein>
    <recommendedName>
        <fullName evidence="8">Cationic amino acid transporter C-terminal domain-containing protein</fullName>
    </recommendedName>
</protein>
<proteinExistence type="predicted"/>
<evidence type="ECO:0000256" key="5">
    <source>
        <dbReference type="ARBA" id="ARBA00023136"/>
    </source>
</evidence>
<feature type="transmembrane region" description="Helical" evidence="7">
    <location>
        <begin position="391"/>
        <end position="412"/>
    </location>
</feature>
<name>A0AAV6H3J1_9TELE</name>
<dbReference type="Pfam" id="PF13906">
    <property type="entry name" value="AA_permease_C"/>
    <property type="match status" value="1"/>
</dbReference>
<feature type="transmembrane region" description="Helical" evidence="7">
    <location>
        <begin position="70"/>
        <end position="90"/>
    </location>
</feature>
<gene>
    <name evidence="9" type="ORF">AALO_G00074270</name>
</gene>
<organism evidence="9 10">
    <name type="scientific">Alosa alosa</name>
    <name type="common">allis shad</name>
    <dbReference type="NCBI Taxonomy" id="278164"/>
    <lineage>
        <taxon>Eukaryota</taxon>
        <taxon>Metazoa</taxon>
        <taxon>Chordata</taxon>
        <taxon>Craniata</taxon>
        <taxon>Vertebrata</taxon>
        <taxon>Euteleostomi</taxon>
        <taxon>Actinopterygii</taxon>
        <taxon>Neopterygii</taxon>
        <taxon>Teleostei</taxon>
        <taxon>Clupei</taxon>
        <taxon>Clupeiformes</taxon>
        <taxon>Clupeoidei</taxon>
        <taxon>Clupeidae</taxon>
        <taxon>Alosa</taxon>
    </lineage>
</organism>
<keyword evidence="2" id="KW-0813">Transport</keyword>
<dbReference type="Gene3D" id="1.20.1740.10">
    <property type="entry name" value="Amino acid/polyamine transporter I"/>
    <property type="match status" value="2"/>
</dbReference>
<evidence type="ECO:0000259" key="8">
    <source>
        <dbReference type="Pfam" id="PF13906"/>
    </source>
</evidence>
<feature type="region of interest" description="Disordered" evidence="6">
    <location>
        <begin position="419"/>
        <end position="445"/>
    </location>
</feature>
<feature type="transmembrane region" description="Helical" evidence="7">
    <location>
        <begin position="366"/>
        <end position="385"/>
    </location>
</feature>